<dbReference type="Proteomes" id="UP001283341">
    <property type="component" value="Unassembled WGS sequence"/>
</dbReference>
<protein>
    <submittedName>
        <fullName evidence="2">Uncharacterized protein</fullName>
    </submittedName>
</protein>
<accession>A0AAE0IED0</accession>
<organism evidence="2 3">
    <name type="scientific">Apodospora peruviana</name>
    <dbReference type="NCBI Taxonomy" id="516989"/>
    <lineage>
        <taxon>Eukaryota</taxon>
        <taxon>Fungi</taxon>
        <taxon>Dikarya</taxon>
        <taxon>Ascomycota</taxon>
        <taxon>Pezizomycotina</taxon>
        <taxon>Sordariomycetes</taxon>
        <taxon>Sordariomycetidae</taxon>
        <taxon>Sordariales</taxon>
        <taxon>Lasiosphaeriaceae</taxon>
        <taxon>Apodospora</taxon>
    </lineage>
</organism>
<name>A0AAE0IED0_9PEZI</name>
<gene>
    <name evidence="2" type="ORF">B0H66DRAFT_532043</name>
</gene>
<dbReference type="EMBL" id="JAUEDM010000003">
    <property type="protein sequence ID" value="KAK3322716.1"/>
    <property type="molecule type" value="Genomic_DNA"/>
</dbReference>
<evidence type="ECO:0000313" key="2">
    <source>
        <dbReference type="EMBL" id="KAK3322716.1"/>
    </source>
</evidence>
<feature type="transmembrane region" description="Helical" evidence="1">
    <location>
        <begin position="109"/>
        <end position="130"/>
    </location>
</feature>
<evidence type="ECO:0000313" key="3">
    <source>
        <dbReference type="Proteomes" id="UP001283341"/>
    </source>
</evidence>
<dbReference type="AlphaFoldDB" id="A0AAE0IED0"/>
<sequence>MTPKVLTRVDTASVMLSTPWFAPLTNQFPIGPEVLAQGSPVELVRCARRELQRQKSWSFRISRALLAPLTMRGLQTAILRRDENDVEKGTTDEPPVVMVAFRYDRRISCAWLGVVVVISVLVGIAAGLAWKDMSTGLEFGSGSLALLTSIHKIVSSVVKLEDLDESN</sequence>
<keyword evidence="1" id="KW-0472">Membrane</keyword>
<evidence type="ECO:0000256" key="1">
    <source>
        <dbReference type="SAM" id="Phobius"/>
    </source>
</evidence>
<proteinExistence type="predicted"/>
<reference evidence="2" key="1">
    <citation type="journal article" date="2023" name="Mol. Phylogenet. Evol.">
        <title>Genome-scale phylogeny and comparative genomics of the fungal order Sordariales.</title>
        <authorList>
            <person name="Hensen N."/>
            <person name="Bonometti L."/>
            <person name="Westerberg I."/>
            <person name="Brannstrom I.O."/>
            <person name="Guillou S."/>
            <person name="Cros-Aarteil S."/>
            <person name="Calhoun S."/>
            <person name="Haridas S."/>
            <person name="Kuo A."/>
            <person name="Mondo S."/>
            <person name="Pangilinan J."/>
            <person name="Riley R."/>
            <person name="LaButti K."/>
            <person name="Andreopoulos B."/>
            <person name="Lipzen A."/>
            <person name="Chen C."/>
            <person name="Yan M."/>
            <person name="Daum C."/>
            <person name="Ng V."/>
            <person name="Clum A."/>
            <person name="Steindorff A."/>
            <person name="Ohm R.A."/>
            <person name="Martin F."/>
            <person name="Silar P."/>
            <person name="Natvig D.O."/>
            <person name="Lalanne C."/>
            <person name="Gautier V."/>
            <person name="Ament-Velasquez S.L."/>
            <person name="Kruys A."/>
            <person name="Hutchinson M.I."/>
            <person name="Powell A.J."/>
            <person name="Barry K."/>
            <person name="Miller A.N."/>
            <person name="Grigoriev I.V."/>
            <person name="Debuchy R."/>
            <person name="Gladieux P."/>
            <person name="Hiltunen Thoren M."/>
            <person name="Johannesson H."/>
        </authorList>
    </citation>
    <scope>NUCLEOTIDE SEQUENCE</scope>
    <source>
        <strain evidence="2">CBS 118394</strain>
    </source>
</reference>
<keyword evidence="3" id="KW-1185">Reference proteome</keyword>
<keyword evidence="1" id="KW-0812">Transmembrane</keyword>
<comment type="caution">
    <text evidence="2">The sequence shown here is derived from an EMBL/GenBank/DDBJ whole genome shotgun (WGS) entry which is preliminary data.</text>
</comment>
<reference evidence="2" key="2">
    <citation type="submission" date="2023-06" db="EMBL/GenBank/DDBJ databases">
        <authorList>
            <consortium name="Lawrence Berkeley National Laboratory"/>
            <person name="Haridas S."/>
            <person name="Hensen N."/>
            <person name="Bonometti L."/>
            <person name="Westerberg I."/>
            <person name="Brannstrom I.O."/>
            <person name="Guillou S."/>
            <person name="Cros-Aarteil S."/>
            <person name="Calhoun S."/>
            <person name="Kuo A."/>
            <person name="Mondo S."/>
            <person name="Pangilinan J."/>
            <person name="Riley R."/>
            <person name="Labutti K."/>
            <person name="Andreopoulos B."/>
            <person name="Lipzen A."/>
            <person name="Chen C."/>
            <person name="Yanf M."/>
            <person name="Daum C."/>
            <person name="Ng V."/>
            <person name="Clum A."/>
            <person name="Steindorff A."/>
            <person name="Ohm R."/>
            <person name="Martin F."/>
            <person name="Silar P."/>
            <person name="Natvig D."/>
            <person name="Lalanne C."/>
            <person name="Gautier V."/>
            <person name="Ament-Velasquez S.L."/>
            <person name="Kruys A."/>
            <person name="Hutchinson M.I."/>
            <person name="Powell A.J."/>
            <person name="Barry K."/>
            <person name="Miller A.N."/>
            <person name="Grigoriev I.V."/>
            <person name="Debuchy R."/>
            <person name="Gladieux P."/>
            <person name="Thoren M.H."/>
            <person name="Johannesson H."/>
        </authorList>
    </citation>
    <scope>NUCLEOTIDE SEQUENCE</scope>
    <source>
        <strain evidence="2">CBS 118394</strain>
    </source>
</reference>
<keyword evidence="1" id="KW-1133">Transmembrane helix</keyword>